<evidence type="ECO:0000256" key="1">
    <source>
        <dbReference type="SAM" id="MobiDB-lite"/>
    </source>
</evidence>
<organism evidence="4 5">
    <name type="scientific">Lutzomyia longipalpis</name>
    <name type="common">Sand fly</name>
    <dbReference type="NCBI Taxonomy" id="7200"/>
    <lineage>
        <taxon>Eukaryota</taxon>
        <taxon>Metazoa</taxon>
        <taxon>Ecdysozoa</taxon>
        <taxon>Arthropoda</taxon>
        <taxon>Hexapoda</taxon>
        <taxon>Insecta</taxon>
        <taxon>Pterygota</taxon>
        <taxon>Neoptera</taxon>
        <taxon>Endopterygota</taxon>
        <taxon>Diptera</taxon>
        <taxon>Nematocera</taxon>
        <taxon>Psychodoidea</taxon>
        <taxon>Psychodidae</taxon>
        <taxon>Lutzomyia</taxon>
        <taxon>Lutzomyia</taxon>
    </lineage>
</organism>
<evidence type="ECO:0000313" key="4">
    <source>
        <dbReference type="EnsemblMetazoa" id="LLOJ001519-PA"/>
    </source>
</evidence>
<dbReference type="VEuPathDB" id="VectorBase:LLOJ001519"/>
<reference evidence="5" key="1">
    <citation type="submission" date="2012-05" db="EMBL/GenBank/DDBJ databases">
        <title>Whole Genome Assembly of Lutzomyia longipalpis.</title>
        <authorList>
            <person name="Richards S."/>
            <person name="Qu C."/>
            <person name="Dillon R."/>
            <person name="Worley K."/>
            <person name="Scherer S."/>
            <person name="Batterton M."/>
            <person name="Taylor A."/>
            <person name="Hawes A."/>
            <person name="Hernandez B."/>
            <person name="Kovar C."/>
            <person name="Mandapat C."/>
            <person name="Pham C."/>
            <person name="Qu C."/>
            <person name="Jing C."/>
            <person name="Bess C."/>
            <person name="Bandaranaike D."/>
            <person name="Ngo D."/>
            <person name="Ongeri F."/>
            <person name="Arias F."/>
            <person name="Lara F."/>
            <person name="Weissenberger G."/>
            <person name="Kamau G."/>
            <person name="Han H."/>
            <person name="Shen H."/>
            <person name="Dinh H."/>
            <person name="Khalil I."/>
            <person name="Jones J."/>
            <person name="Shafer J."/>
            <person name="Jayaseelan J."/>
            <person name="Quiroz J."/>
            <person name="Blankenburg K."/>
            <person name="Nguyen L."/>
            <person name="Jackson L."/>
            <person name="Francisco L."/>
            <person name="Tang L.-Y."/>
            <person name="Pu L.-L."/>
            <person name="Perales L."/>
            <person name="Lorensuhewa L."/>
            <person name="Munidasa M."/>
            <person name="Coyle M."/>
            <person name="Taylor M."/>
            <person name="Puazo M."/>
            <person name="Firestine M."/>
            <person name="Scheel M."/>
            <person name="Javaid M."/>
            <person name="Wang M."/>
            <person name="Li M."/>
            <person name="Tabassum N."/>
            <person name="Saada N."/>
            <person name="Osuji N."/>
            <person name="Aqrawi P."/>
            <person name="Fu Q."/>
            <person name="Thornton R."/>
            <person name="Raj R."/>
            <person name="Goodspeed R."/>
            <person name="Mata R."/>
            <person name="Najjar R."/>
            <person name="Gubbala S."/>
            <person name="Lee S."/>
            <person name="Denson S."/>
            <person name="Patil S."/>
            <person name="Macmil S."/>
            <person name="Qi S."/>
            <person name="Matskevitch T."/>
            <person name="Palculict T."/>
            <person name="Mathew T."/>
            <person name="Vee V."/>
            <person name="Velamala V."/>
            <person name="Korchina V."/>
            <person name="Cai W."/>
            <person name="Liu W."/>
            <person name="Dai W."/>
            <person name="Zou X."/>
            <person name="Zhu Y."/>
            <person name="Zhang Y."/>
            <person name="Wu Y.-Q."/>
            <person name="Xin Y."/>
            <person name="Nazarath L."/>
            <person name="Kovar C."/>
            <person name="Han Y."/>
            <person name="Muzny D."/>
            <person name="Gibbs R."/>
        </authorList>
    </citation>
    <scope>NUCLEOTIDE SEQUENCE [LARGE SCALE GENOMIC DNA]</scope>
    <source>
        <strain evidence="5">Jacobina</strain>
    </source>
</reference>
<reference evidence="3" key="2">
    <citation type="journal article" date="2020" name="BMC">
        <title>Leishmania infection induces a limited differential gene expression in the sand fly midgut.</title>
        <authorList>
            <person name="Coutinho-Abreu I.V."/>
            <person name="Serafim T.D."/>
            <person name="Meneses C."/>
            <person name="Kamhawi S."/>
            <person name="Oliveira F."/>
            <person name="Valenzuela J.G."/>
        </authorList>
    </citation>
    <scope>NUCLEOTIDE SEQUENCE</scope>
    <source>
        <strain evidence="3">Jacobina</strain>
        <tissue evidence="3">Midgut</tissue>
    </source>
</reference>
<accession>A0A1B0GHK5</accession>
<dbReference type="Proteomes" id="UP000092461">
    <property type="component" value="Unassembled WGS sequence"/>
</dbReference>
<protein>
    <submittedName>
        <fullName evidence="3">Putative secreted protein</fullName>
    </submittedName>
</protein>
<dbReference type="EMBL" id="GITU01004552">
    <property type="protein sequence ID" value="MBC1173255.1"/>
    <property type="molecule type" value="Transcribed_RNA"/>
</dbReference>
<evidence type="ECO:0000313" key="3">
    <source>
        <dbReference type="EMBL" id="MBC1173255.1"/>
    </source>
</evidence>
<evidence type="ECO:0000256" key="2">
    <source>
        <dbReference type="SAM" id="SignalP"/>
    </source>
</evidence>
<reference evidence="4" key="3">
    <citation type="submission" date="2020-05" db="UniProtKB">
        <authorList>
            <consortium name="EnsemblMetazoa"/>
        </authorList>
    </citation>
    <scope>IDENTIFICATION</scope>
    <source>
        <strain evidence="4">Jacobina</strain>
    </source>
</reference>
<name>A0A1B0GHK5_LUTLO</name>
<evidence type="ECO:0000313" key="5">
    <source>
        <dbReference type="Proteomes" id="UP000092461"/>
    </source>
</evidence>
<sequence>MMVLVGVLVHILTTQTLTVTPIDPKRFRIVITRPQSSEESSESLSSGSFESHELGHKTKVVSYTSGVHGHGGGTFFDGVFGIPIATLSAVNQFLNGKAAGGGVGFQKTVTIAKV</sequence>
<feature type="chain" id="PRO_5044555651" evidence="2">
    <location>
        <begin position="19"/>
        <end position="114"/>
    </location>
</feature>
<feature type="region of interest" description="Disordered" evidence="1">
    <location>
        <begin position="34"/>
        <end position="53"/>
    </location>
</feature>
<dbReference type="EMBL" id="AJWK01005271">
    <property type="status" value="NOT_ANNOTATED_CDS"/>
    <property type="molecule type" value="Genomic_DNA"/>
</dbReference>
<feature type="signal peptide" evidence="2">
    <location>
        <begin position="1"/>
        <end position="18"/>
    </location>
</feature>
<dbReference type="AlphaFoldDB" id="A0A1B0GHK5"/>
<keyword evidence="5" id="KW-1185">Reference proteome</keyword>
<keyword evidence="2" id="KW-0732">Signal</keyword>
<proteinExistence type="predicted"/>
<dbReference type="EnsemblMetazoa" id="LLOJ001519-RA">
    <property type="protein sequence ID" value="LLOJ001519-PA"/>
    <property type="gene ID" value="LLOJ001519"/>
</dbReference>
<dbReference type="VEuPathDB" id="VectorBase:LLONM1_008648"/>